<name>A0A6A8DCH0_9BACI</name>
<evidence type="ECO:0000313" key="2">
    <source>
        <dbReference type="Proteomes" id="UP000799092"/>
    </source>
</evidence>
<comment type="caution">
    <text evidence="1">The sequence shown here is derived from an EMBL/GenBank/DDBJ whole genome shotgun (WGS) entry which is preliminary data.</text>
</comment>
<keyword evidence="2" id="KW-1185">Reference proteome</keyword>
<dbReference type="AlphaFoldDB" id="A0A6A8DCH0"/>
<dbReference type="EMBL" id="WJNG01000008">
    <property type="protein sequence ID" value="MRH43348.1"/>
    <property type="molecule type" value="Genomic_DNA"/>
</dbReference>
<gene>
    <name evidence="1" type="ORF">GH741_11730</name>
</gene>
<sequence>MLFKQILILESQEKVAKELGISQSAFAKQIESCNDSIRNFLKSNFGCSMVKTLTYFIY</sequence>
<organism evidence="1 2">
    <name type="scientific">Aquibacillus halophilus</name>
    <dbReference type="NCBI Taxonomy" id="930132"/>
    <lineage>
        <taxon>Bacteria</taxon>
        <taxon>Bacillati</taxon>
        <taxon>Bacillota</taxon>
        <taxon>Bacilli</taxon>
        <taxon>Bacillales</taxon>
        <taxon>Bacillaceae</taxon>
        <taxon>Aquibacillus</taxon>
    </lineage>
</organism>
<protein>
    <submittedName>
        <fullName evidence="1">Uncharacterized protein</fullName>
    </submittedName>
</protein>
<reference evidence="1" key="1">
    <citation type="submission" date="2019-11" db="EMBL/GenBank/DDBJ databases">
        <authorList>
            <person name="Li J."/>
        </authorList>
    </citation>
    <scope>NUCLEOTIDE SEQUENCE</scope>
    <source>
        <strain evidence="1">B6B</strain>
    </source>
</reference>
<evidence type="ECO:0000313" key="1">
    <source>
        <dbReference type="EMBL" id="MRH43348.1"/>
    </source>
</evidence>
<accession>A0A6A8DCH0</accession>
<dbReference type="Proteomes" id="UP000799092">
    <property type="component" value="Unassembled WGS sequence"/>
</dbReference>
<proteinExistence type="predicted"/>